<evidence type="ECO:0000259" key="1">
    <source>
        <dbReference type="Pfam" id="PF01850"/>
    </source>
</evidence>
<dbReference type="Gene3D" id="3.40.50.1010">
    <property type="entry name" value="5'-nuclease"/>
    <property type="match status" value="1"/>
</dbReference>
<dbReference type="EMBL" id="JAALLS010000039">
    <property type="protein sequence ID" value="NGP90193.1"/>
    <property type="molecule type" value="Genomic_DNA"/>
</dbReference>
<evidence type="ECO:0000313" key="2">
    <source>
        <dbReference type="EMBL" id="NGP90193.1"/>
    </source>
</evidence>
<gene>
    <name evidence="2" type="ORF">G3569_17675</name>
</gene>
<dbReference type="Pfam" id="PF01850">
    <property type="entry name" value="PIN"/>
    <property type="match status" value="1"/>
</dbReference>
<dbReference type="InterPro" id="IPR029060">
    <property type="entry name" value="PIN-like_dom_sf"/>
</dbReference>
<sequence length="123" mass="13751">MSGNNIVADTSLLVNFFNGLDIARKVMRGQQIWISCITEIELLSYSGLTDQEERIIKSFIGECNLIDLHEGVRKLAIDYRKEQGLKVPDAIIAATSAYLDFPLVTMDGDFDKVESLEALILQI</sequence>
<protein>
    <submittedName>
        <fullName evidence="2">Type II toxin-antitoxin system VapC family toxin</fullName>
    </submittedName>
</protein>
<dbReference type="AlphaFoldDB" id="A0A6M1TCT2"/>
<keyword evidence="3" id="KW-1185">Reference proteome</keyword>
<accession>A0A6M1TCT2</accession>
<evidence type="ECO:0000313" key="3">
    <source>
        <dbReference type="Proteomes" id="UP000479132"/>
    </source>
</evidence>
<feature type="domain" description="PIN" evidence="1">
    <location>
        <begin position="6"/>
        <end position="114"/>
    </location>
</feature>
<dbReference type="RefSeq" id="WP_165271417.1">
    <property type="nucleotide sequence ID" value="NZ_JAALLS010000039.1"/>
</dbReference>
<dbReference type="CDD" id="cd18738">
    <property type="entry name" value="PIN_VapC4-5_FitB-like"/>
    <property type="match status" value="1"/>
</dbReference>
<comment type="caution">
    <text evidence="2">The sequence shown here is derived from an EMBL/GenBank/DDBJ whole genome shotgun (WGS) entry which is preliminary data.</text>
</comment>
<dbReference type="SUPFAM" id="SSF88723">
    <property type="entry name" value="PIN domain-like"/>
    <property type="match status" value="1"/>
</dbReference>
<name>A0A6M1TCT2_9BACT</name>
<dbReference type="Proteomes" id="UP000479132">
    <property type="component" value="Unassembled WGS sequence"/>
</dbReference>
<reference evidence="2 3" key="1">
    <citation type="submission" date="2020-02" db="EMBL/GenBank/DDBJ databases">
        <title>Aliifodinibius halophilus 2W32, complete genome.</title>
        <authorList>
            <person name="Li Y."/>
            <person name="Wu S."/>
        </authorList>
    </citation>
    <scope>NUCLEOTIDE SEQUENCE [LARGE SCALE GENOMIC DNA]</scope>
    <source>
        <strain evidence="2 3">2W32</strain>
    </source>
</reference>
<dbReference type="InterPro" id="IPR002716">
    <property type="entry name" value="PIN_dom"/>
</dbReference>
<organism evidence="2 3">
    <name type="scientific">Fodinibius halophilus</name>
    <dbReference type="NCBI Taxonomy" id="1736908"/>
    <lineage>
        <taxon>Bacteria</taxon>
        <taxon>Pseudomonadati</taxon>
        <taxon>Balneolota</taxon>
        <taxon>Balneolia</taxon>
        <taxon>Balneolales</taxon>
        <taxon>Balneolaceae</taxon>
        <taxon>Fodinibius</taxon>
    </lineage>
</organism>
<proteinExistence type="predicted"/>